<keyword evidence="2" id="KW-1185">Reference proteome</keyword>
<proteinExistence type="predicted"/>
<evidence type="ECO:0000313" key="2">
    <source>
        <dbReference type="Proteomes" id="UP000539052"/>
    </source>
</evidence>
<dbReference type="EMBL" id="JAAOXG010000013">
    <property type="protein sequence ID" value="NNJ29547.1"/>
    <property type="molecule type" value="Genomic_DNA"/>
</dbReference>
<accession>A0ABX1VMC8</accession>
<name>A0ABX1VMC8_9FIRM</name>
<evidence type="ECO:0000313" key="1">
    <source>
        <dbReference type="EMBL" id="NNJ29547.1"/>
    </source>
</evidence>
<gene>
    <name evidence="1" type="ORF">G9470_06980</name>
</gene>
<evidence type="ECO:0008006" key="3">
    <source>
        <dbReference type="Google" id="ProtNLM"/>
    </source>
</evidence>
<reference evidence="1 2" key="1">
    <citation type="submission" date="2020-03" db="EMBL/GenBank/DDBJ databases">
        <title>Genome Sequence of industrial isolate, B5A.</title>
        <authorList>
            <person name="Sharma S."/>
            <person name="Patil P.B."/>
            <person name="Korpole S."/>
        </authorList>
    </citation>
    <scope>NUCLEOTIDE SEQUENCE [LARGE SCALE GENOMIC DNA]</scope>
    <source>
        <strain evidence="1 2">PI-S10-B5A</strain>
    </source>
</reference>
<dbReference type="RefSeq" id="WP_170820809.1">
    <property type="nucleotide sequence ID" value="NZ_JAAOXG010000013.1"/>
</dbReference>
<protein>
    <recommendedName>
        <fullName evidence="3">Fur-regulated basic protein A</fullName>
    </recommendedName>
</protein>
<organism evidence="1 2">
    <name type="scientific">Lacrimispora defluvii</name>
    <dbReference type="NCBI Taxonomy" id="2719233"/>
    <lineage>
        <taxon>Bacteria</taxon>
        <taxon>Bacillati</taxon>
        <taxon>Bacillota</taxon>
        <taxon>Clostridia</taxon>
        <taxon>Lachnospirales</taxon>
        <taxon>Lachnospiraceae</taxon>
        <taxon>Lacrimispora</taxon>
    </lineage>
</organism>
<comment type="caution">
    <text evidence="1">The sequence shown here is derived from an EMBL/GenBank/DDBJ whole genome shotgun (WGS) entry which is preliminary data.</text>
</comment>
<dbReference type="Proteomes" id="UP000539052">
    <property type="component" value="Unassembled WGS sequence"/>
</dbReference>
<sequence>MKHYTILKKVYKNKGHVKLLCHRIYIMLHDLNILATTGQIDELIIENEFMEVEKLMWRLYHESEGRQ</sequence>